<accession>A0A4U6D8X5</accession>
<keyword evidence="2" id="KW-1185">Reference proteome</keyword>
<sequence>MMKDVNWFKKEVEPGLKGYEVKYKFFEKGDFGSLNQVEFNSESQGGEIDFWSTGWLGIHLVDYEKGEELLKGFLDPHQEKEKEQILKKLQELLK</sequence>
<dbReference type="AlphaFoldDB" id="A0A4U6D8X5"/>
<dbReference type="OrthoDB" id="885718at2"/>
<dbReference type="EMBL" id="SZVO01000009">
    <property type="protein sequence ID" value="TKT90654.1"/>
    <property type="molecule type" value="Genomic_DNA"/>
</dbReference>
<reference evidence="1 2" key="1">
    <citation type="submission" date="2019-05" db="EMBL/GenBank/DDBJ databases">
        <title>Dyadobacter AR-3-8 sp. nov., isolated from arctic soil.</title>
        <authorList>
            <person name="Chaudhary D.K."/>
        </authorList>
    </citation>
    <scope>NUCLEOTIDE SEQUENCE [LARGE SCALE GENOMIC DNA]</scope>
    <source>
        <strain evidence="1 2">AR-3-8</strain>
    </source>
</reference>
<evidence type="ECO:0000313" key="2">
    <source>
        <dbReference type="Proteomes" id="UP000304900"/>
    </source>
</evidence>
<comment type="caution">
    <text evidence="1">The sequence shown here is derived from an EMBL/GenBank/DDBJ whole genome shotgun (WGS) entry which is preliminary data.</text>
</comment>
<dbReference type="RefSeq" id="WP_137341822.1">
    <property type="nucleotide sequence ID" value="NZ_BSQH01000002.1"/>
</dbReference>
<evidence type="ECO:0000313" key="1">
    <source>
        <dbReference type="EMBL" id="TKT90654.1"/>
    </source>
</evidence>
<protein>
    <submittedName>
        <fullName evidence="1">Uncharacterized protein</fullName>
    </submittedName>
</protein>
<name>A0A4U6D8X5_9BACT</name>
<proteinExistence type="predicted"/>
<organism evidence="1 2">
    <name type="scientific">Dyadobacter frigoris</name>
    <dbReference type="NCBI Taxonomy" id="2576211"/>
    <lineage>
        <taxon>Bacteria</taxon>
        <taxon>Pseudomonadati</taxon>
        <taxon>Bacteroidota</taxon>
        <taxon>Cytophagia</taxon>
        <taxon>Cytophagales</taxon>
        <taxon>Spirosomataceae</taxon>
        <taxon>Dyadobacter</taxon>
    </lineage>
</organism>
<dbReference type="Proteomes" id="UP000304900">
    <property type="component" value="Unassembled WGS sequence"/>
</dbReference>
<gene>
    <name evidence="1" type="ORF">FDK13_20255</name>
</gene>